<evidence type="ECO:0000256" key="9">
    <source>
        <dbReference type="ARBA" id="ARBA00022741"/>
    </source>
</evidence>
<dbReference type="InterPro" id="IPR011009">
    <property type="entry name" value="Kinase-like_dom_sf"/>
</dbReference>
<dbReference type="GO" id="GO:0005524">
    <property type="term" value="F:ATP binding"/>
    <property type="evidence" value="ECO:0007669"/>
    <property type="project" value="UniProtKB-UniRule"/>
</dbReference>
<dbReference type="GO" id="GO:0004674">
    <property type="term" value="F:protein serine/threonine kinase activity"/>
    <property type="evidence" value="ECO:0007669"/>
    <property type="project" value="UniProtKB-KW"/>
</dbReference>
<dbReference type="Gene3D" id="1.10.510.10">
    <property type="entry name" value="Transferase(Phosphotransferase) domain 1"/>
    <property type="match status" value="2"/>
</dbReference>
<keyword evidence="8" id="KW-0732">Signal</keyword>
<dbReference type="PANTHER" id="PTHR27003">
    <property type="entry name" value="OS07G0166700 PROTEIN"/>
    <property type="match status" value="1"/>
</dbReference>
<evidence type="ECO:0000259" key="17">
    <source>
        <dbReference type="PROSITE" id="PS50011"/>
    </source>
</evidence>
<feature type="binding site" evidence="16">
    <location>
        <position position="373"/>
    </location>
    <ligand>
        <name>ATP</name>
        <dbReference type="ChEBI" id="CHEBI:30616"/>
    </ligand>
</feature>
<feature type="binding site" evidence="16">
    <location>
        <position position="55"/>
    </location>
    <ligand>
        <name>ATP</name>
        <dbReference type="ChEBI" id="CHEBI:30616"/>
    </ligand>
</feature>
<keyword evidence="13" id="KW-0472">Membrane</keyword>
<feature type="domain" description="Protein kinase" evidence="17">
    <location>
        <begin position="24"/>
        <end position="301"/>
    </location>
</feature>
<evidence type="ECO:0000256" key="16">
    <source>
        <dbReference type="PROSITE-ProRule" id="PRU10141"/>
    </source>
</evidence>
<dbReference type="PANTHER" id="PTHR27003:SF359">
    <property type="entry name" value="SERINE_THREONINE-PROTEIN KINASE UNC-51-RELATED"/>
    <property type="match status" value="1"/>
</dbReference>
<dbReference type="GO" id="GO:0004672">
    <property type="term" value="F:protein kinase activity"/>
    <property type="evidence" value="ECO:0000318"/>
    <property type="project" value="GO_Central"/>
</dbReference>
<keyword evidence="9 16" id="KW-0547">Nucleotide-binding</keyword>
<dbReference type="SUPFAM" id="SSF56112">
    <property type="entry name" value="Protein kinase-like (PK-like)"/>
    <property type="match status" value="2"/>
</dbReference>
<keyword evidence="15" id="KW-0325">Glycoprotein</keyword>
<evidence type="ECO:0000256" key="3">
    <source>
        <dbReference type="ARBA" id="ARBA00010217"/>
    </source>
</evidence>
<evidence type="ECO:0000256" key="4">
    <source>
        <dbReference type="ARBA" id="ARBA00022475"/>
    </source>
</evidence>
<keyword evidence="12" id="KW-1133">Transmembrane helix</keyword>
<evidence type="ECO:0000256" key="2">
    <source>
        <dbReference type="ARBA" id="ARBA00008536"/>
    </source>
</evidence>
<evidence type="ECO:0000256" key="14">
    <source>
        <dbReference type="ARBA" id="ARBA00023170"/>
    </source>
</evidence>
<keyword evidence="6" id="KW-0808">Transferase</keyword>
<comment type="similarity">
    <text evidence="3">In the C-terminal section; belongs to the protein kinase superfamily. Ser/Thr protein kinase family.</text>
</comment>
<dbReference type="FunFam" id="1.10.510.10:FF:000240">
    <property type="entry name" value="Lectin-domain containing receptor kinase A4.3"/>
    <property type="match status" value="2"/>
</dbReference>
<keyword evidence="19" id="KW-1185">Reference proteome</keyword>
<dbReference type="PROSITE" id="PS00107">
    <property type="entry name" value="PROTEIN_KINASE_ATP"/>
    <property type="match status" value="2"/>
</dbReference>
<protein>
    <recommendedName>
        <fullName evidence="17">Protein kinase domain-containing protein</fullName>
    </recommendedName>
</protein>
<reference evidence="18 19" key="1">
    <citation type="journal article" date="2017" name="Nat. Commun.">
        <title>Genome assembly with in vitro proximity ligation data and whole-genome triplication in lettuce.</title>
        <authorList>
            <person name="Reyes-Chin-Wo S."/>
            <person name="Wang Z."/>
            <person name="Yang X."/>
            <person name="Kozik A."/>
            <person name="Arikit S."/>
            <person name="Song C."/>
            <person name="Xia L."/>
            <person name="Froenicke L."/>
            <person name="Lavelle D.O."/>
            <person name="Truco M.J."/>
            <person name="Xia R."/>
            <person name="Zhu S."/>
            <person name="Xu C."/>
            <person name="Xu H."/>
            <person name="Xu X."/>
            <person name="Cox K."/>
            <person name="Korf I."/>
            <person name="Meyers B.C."/>
            <person name="Michelmore R.W."/>
        </authorList>
    </citation>
    <scope>NUCLEOTIDE SEQUENCE [LARGE SCALE GENOMIC DNA]</scope>
    <source>
        <strain evidence="19">cv. Salinas</strain>
        <tissue evidence="18">Seedlings</tissue>
    </source>
</reference>
<dbReference type="InterPro" id="IPR000719">
    <property type="entry name" value="Prot_kinase_dom"/>
</dbReference>
<keyword evidence="5" id="KW-0723">Serine/threonine-protein kinase</keyword>
<dbReference type="EMBL" id="NBSK02000005">
    <property type="protein sequence ID" value="KAJ0206117.1"/>
    <property type="molecule type" value="Genomic_DNA"/>
</dbReference>
<organism evidence="18 19">
    <name type="scientific">Lactuca sativa</name>
    <name type="common">Garden lettuce</name>
    <dbReference type="NCBI Taxonomy" id="4236"/>
    <lineage>
        <taxon>Eukaryota</taxon>
        <taxon>Viridiplantae</taxon>
        <taxon>Streptophyta</taxon>
        <taxon>Embryophyta</taxon>
        <taxon>Tracheophyta</taxon>
        <taxon>Spermatophyta</taxon>
        <taxon>Magnoliopsida</taxon>
        <taxon>eudicotyledons</taxon>
        <taxon>Gunneridae</taxon>
        <taxon>Pentapetalae</taxon>
        <taxon>asterids</taxon>
        <taxon>campanulids</taxon>
        <taxon>Asterales</taxon>
        <taxon>Asteraceae</taxon>
        <taxon>Cichorioideae</taxon>
        <taxon>Cichorieae</taxon>
        <taxon>Lactucinae</taxon>
        <taxon>Lactuca</taxon>
    </lineage>
</organism>
<dbReference type="SMART" id="SM00220">
    <property type="entry name" value="S_TKc"/>
    <property type="match status" value="2"/>
</dbReference>
<dbReference type="Pfam" id="PF00069">
    <property type="entry name" value="Pkinase"/>
    <property type="match status" value="1"/>
</dbReference>
<dbReference type="PROSITE" id="PS00108">
    <property type="entry name" value="PROTEIN_KINASE_ST"/>
    <property type="match status" value="2"/>
</dbReference>
<dbReference type="FunFam" id="3.30.200.20:FF:000039">
    <property type="entry name" value="receptor-like protein kinase FERONIA"/>
    <property type="match status" value="2"/>
</dbReference>
<keyword evidence="14" id="KW-0675">Receptor</keyword>
<evidence type="ECO:0000256" key="12">
    <source>
        <dbReference type="ARBA" id="ARBA00022989"/>
    </source>
</evidence>
<proteinExistence type="inferred from homology"/>
<accession>A0A9R1XFI1</accession>
<keyword evidence="4" id="KW-1003">Cell membrane</keyword>
<gene>
    <name evidence="18" type="ORF">LSAT_V11C500247980</name>
</gene>
<evidence type="ECO:0000256" key="7">
    <source>
        <dbReference type="ARBA" id="ARBA00022692"/>
    </source>
</evidence>
<evidence type="ECO:0000313" key="19">
    <source>
        <dbReference type="Proteomes" id="UP000235145"/>
    </source>
</evidence>
<dbReference type="Proteomes" id="UP000235145">
    <property type="component" value="Unassembled WGS sequence"/>
</dbReference>
<evidence type="ECO:0000256" key="6">
    <source>
        <dbReference type="ARBA" id="ARBA00022679"/>
    </source>
</evidence>
<name>A0A9R1XFI1_LACSA</name>
<evidence type="ECO:0000313" key="18">
    <source>
        <dbReference type="EMBL" id="KAJ0206117.1"/>
    </source>
</evidence>
<evidence type="ECO:0000256" key="10">
    <source>
        <dbReference type="ARBA" id="ARBA00022777"/>
    </source>
</evidence>
<dbReference type="InterPro" id="IPR045272">
    <property type="entry name" value="ANXUR1/2-like"/>
</dbReference>
<sequence length="661" mass="75704">MSDLKRFEHLKIQLQAIKSATNNFAEDHCIGRGGFGKVYRGELGHLEGHTVVALKCLDRAFGQGDREFWNEILMLSLYKHENIVSLLGFCDDDDKKILVYEYASKRGLDLYLNSHDLTWVRRLKICIGAARGLSYLHDSESAGTQQRVLHRDIKSSNILLDENWNAMIADFGLSKFCPANLQYSLIFSNLVGTFGYWDPLYVETGLLTKESDVYSFGVVLFEVLCGRLCTDNYDKSQSFTELVRKHYKQNNLNEIIFGDIKDEINTNSLKVFSTIAYQCLKRDRDKRPSINEILITLETALEYQNDPCLLTVSSHPKRMPIKNKFKHLEIQLEAIKLATNDFAEHNCIGVGGFGKVYKGQLIHLERHTTFAFKRFGSTLGQGDPEFWKEIIMLSLYKHENIVSLLGFCDERGEKILVYEYASKRSLDLYLNKDLTWVTRLKICIGVARGLVYLHNPPRTHQKVIHRDIKSSNILLDENWNAKITDFGLSEFGPTSQQYPFVVLNVLGTYGYCDPLYEKTGFLTEESDVYSFGVVLFEVLCGRLSMHNVNDKHQALPFLVQKCYEQNNLDEIIYGSIRDQINPSSLKAFKTIAYQCLNKEREERPLMKEIVRALETALRYQVLQTDESCCFVGLMISILWNLTAGFSTALEKLKPVNVLSVS</sequence>
<dbReference type="GO" id="GO:0005886">
    <property type="term" value="C:plasma membrane"/>
    <property type="evidence" value="ECO:0000318"/>
    <property type="project" value="GO_Central"/>
</dbReference>
<dbReference type="AlphaFoldDB" id="A0A9R1XFI1"/>
<feature type="domain" description="Protein kinase" evidence="17">
    <location>
        <begin position="342"/>
        <end position="617"/>
    </location>
</feature>
<dbReference type="InterPro" id="IPR001245">
    <property type="entry name" value="Ser-Thr/Tyr_kinase_cat_dom"/>
</dbReference>
<evidence type="ECO:0000256" key="13">
    <source>
        <dbReference type="ARBA" id="ARBA00023136"/>
    </source>
</evidence>
<comment type="caution">
    <text evidence="18">The sequence shown here is derived from an EMBL/GenBank/DDBJ whole genome shotgun (WGS) entry which is preliminary data.</text>
</comment>
<keyword evidence="11 16" id="KW-0067">ATP-binding</keyword>
<evidence type="ECO:0000256" key="5">
    <source>
        <dbReference type="ARBA" id="ARBA00022527"/>
    </source>
</evidence>
<evidence type="ECO:0000256" key="1">
    <source>
        <dbReference type="ARBA" id="ARBA00004251"/>
    </source>
</evidence>
<dbReference type="PROSITE" id="PS50011">
    <property type="entry name" value="PROTEIN_KINASE_DOM"/>
    <property type="match status" value="2"/>
</dbReference>
<dbReference type="GO" id="GO:0004714">
    <property type="term" value="F:transmembrane receptor protein tyrosine kinase activity"/>
    <property type="evidence" value="ECO:0007669"/>
    <property type="project" value="InterPro"/>
</dbReference>
<keyword evidence="7" id="KW-0812">Transmembrane</keyword>
<dbReference type="InterPro" id="IPR008271">
    <property type="entry name" value="Ser/Thr_kinase_AS"/>
</dbReference>
<keyword evidence="10" id="KW-0418">Kinase</keyword>
<evidence type="ECO:0000256" key="11">
    <source>
        <dbReference type="ARBA" id="ARBA00022840"/>
    </source>
</evidence>
<comment type="similarity">
    <text evidence="2">In the N-terminal section; belongs to the leguminous lectin family.</text>
</comment>
<evidence type="ECO:0000256" key="8">
    <source>
        <dbReference type="ARBA" id="ARBA00022729"/>
    </source>
</evidence>
<evidence type="ECO:0000256" key="15">
    <source>
        <dbReference type="ARBA" id="ARBA00023180"/>
    </source>
</evidence>
<dbReference type="Gene3D" id="3.30.200.20">
    <property type="entry name" value="Phosphorylase Kinase, domain 1"/>
    <property type="match status" value="2"/>
</dbReference>
<comment type="subcellular location">
    <subcellularLocation>
        <location evidence="1">Cell membrane</location>
        <topology evidence="1">Single-pass type I membrane protein</topology>
    </subcellularLocation>
</comment>
<dbReference type="GO" id="GO:0002229">
    <property type="term" value="P:defense response to oomycetes"/>
    <property type="evidence" value="ECO:0007669"/>
    <property type="project" value="UniProtKB-ARBA"/>
</dbReference>
<dbReference type="Pfam" id="PF07714">
    <property type="entry name" value="PK_Tyr_Ser-Thr"/>
    <property type="match status" value="1"/>
</dbReference>
<dbReference type="InterPro" id="IPR017441">
    <property type="entry name" value="Protein_kinase_ATP_BS"/>
</dbReference>